<comment type="caution">
    <text evidence="1">The sequence shown here is derived from an EMBL/GenBank/DDBJ whole genome shotgun (WGS) entry which is preliminary data.</text>
</comment>
<accession>A0A1F5EMS6</accession>
<evidence type="ECO:0000313" key="2">
    <source>
        <dbReference type="Proteomes" id="UP000185891"/>
    </source>
</evidence>
<dbReference type="Proteomes" id="UP000185891">
    <property type="component" value="Unassembled WGS sequence"/>
</dbReference>
<dbReference type="EMBL" id="MFAA01000026">
    <property type="protein sequence ID" value="OGD68707.1"/>
    <property type="molecule type" value="Genomic_DNA"/>
</dbReference>
<reference evidence="1 2" key="1">
    <citation type="journal article" date="2016" name="Nat. Commun.">
        <title>Thousands of microbial genomes shed light on interconnected biogeochemical processes in an aquifer system.</title>
        <authorList>
            <person name="Anantharaman K."/>
            <person name="Brown C.T."/>
            <person name="Hug L.A."/>
            <person name="Sharon I."/>
            <person name="Castelle C.J."/>
            <person name="Probst A.J."/>
            <person name="Thomas B.C."/>
            <person name="Singh A."/>
            <person name="Wilkins M.J."/>
            <person name="Karaoz U."/>
            <person name="Brodie E.L."/>
            <person name="Williams K.H."/>
            <person name="Hubbard S.S."/>
            <person name="Banfield J.F."/>
        </authorList>
    </citation>
    <scope>NUCLEOTIDE SEQUENCE [LARGE SCALE GENOMIC DNA]</scope>
</reference>
<dbReference type="AlphaFoldDB" id="A0A1F5EMS6"/>
<protein>
    <submittedName>
        <fullName evidence="1">Uncharacterized protein</fullName>
    </submittedName>
</protein>
<name>A0A1F5EMS6_9BACT</name>
<evidence type="ECO:0000313" key="1">
    <source>
        <dbReference type="EMBL" id="OGD68707.1"/>
    </source>
</evidence>
<proteinExistence type="predicted"/>
<gene>
    <name evidence="1" type="ORF">A3E89_01850</name>
</gene>
<organism evidence="1 2">
    <name type="scientific">Candidatus Campbellbacteria bacterium RIFCSPHIGHO2_12_FULL_35_10</name>
    <dbReference type="NCBI Taxonomy" id="1797578"/>
    <lineage>
        <taxon>Bacteria</taxon>
        <taxon>Candidatus Campbelliibacteriota</taxon>
    </lineage>
</organism>
<sequence>MKVCPVVKTICTKNLVIGGPFSKIEIITPFETDEWGNLKKMASWEEVWAEFVMGRSGTIPRVDHWSYIMKVQDLAINLAVTRNGLFGYRDLYVSLGKEVEKIEKIFSQGMNEVCCAAGIPTLRRRITRIERGE</sequence>